<feature type="compositionally biased region" description="Low complexity" evidence="1">
    <location>
        <begin position="748"/>
        <end position="759"/>
    </location>
</feature>
<evidence type="ECO:0000259" key="2">
    <source>
        <dbReference type="PROSITE" id="PS51186"/>
    </source>
</evidence>
<proteinExistence type="predicted"/>
<dbReference type="Proteomes" id="UP000650467">
    <property type="component" value="Unassembled WGS sequence"/>
</dbReference>
<protein>
    <recommendedName>
        <fullName evidence="2">N-acetyltransferase domain-containing protein</fullName>
    </recommendedName>
</protein>
<feature type="compositionally biased region" description="Low complexity" evidence="1">
    <location>
        <begin position="483"/>
        <end position="495"/>
    </location>
</feature>
<sequence length="1005" mass="102631">MRAFSTQGKVDFEVLPPFGPTLDPAQRDAIHAANELLQKSFPHHQKDVQKCVYRGRKPDTDGQLKGSDPRLEPCLVACLWLDKRVVAAAALRLTFPTTSAEGNNAAHRLVASPATHLQVIFQATAPLLQRRGLGRLLMRCVMLTAVEAGHQYFTALVSKGNNAHFWTHMGFTEVECQEVRPGELGLPRGWSRGLKPVLQESWKQSLFTVNIWYGERPKQVVTVDLKDEVPQPQPSGLQQEREQDLSYEQRPARMKRMKQDPYEAEEQAPGVVWPATGEPGPSTAAADAAVAAPEPPKDDRPAWLVESKKQVEEAAARVAAAFAPRVASTVSGARPPGMARAVPTAIAVQQALAQQVCGGAGPAGWHTDRGGPELCASPSAAPTADEAAPLVAAVAEAVLVEAAAAASGIAAVAAQADSAAAMEAAAAAVPTAVTMAEETAQVAAEVETVDEAAAPPPPPAAPPPGDDAQRPLKRPRCCGDSLAGQDHQPQEQQAQQPPPSPAGAPAPRPGDDDDGAGGGDNCVAAATPGASAGAGHSAAVDGACLQASPPASPLMAAPCAPHEAHCSASPTAAAEDGRGGAGGAAAAQGSGPGAAAGAAGLSCCAAVQSAQLREALAVLYPSVLHLLRGISQPHSSPLHGPGAAAAAAIGLPALPLEVLQRYASSLGWNYRMVIMPACMPGTGSAGGYGGAAVGGFKAILTLHSSDESASAQATGKVAADVDTAEQLAAASYLQHQLAAGVGPDRLWPPSQQQQRQPPQQHTPEGRTAVDMAAAAQHGAFGGPSAAQATPQPGSTPAAAFAPQPCGHTSVQRSHHTPLVPSVAYPSYSPWPYPQPYAYCTPPLSQQQPYQQQHGAWHQPGGPCASAAAAGAPAVGAAAASSNATGASSEQRDTVAAGPLDPPSVPSGGAGGAAGFELSVAPPPQPTPPPPPQEGMPPHGVYPAGYYWPPPAAPPMQGYGGPYAPYPQPPPGSWGPPPAGMQWPQGAWQPFPSAPPQQQQQALQPQ</sequence>
<feature type="region of interest" description="Disordered" evidence="1">
    <location>
        <begin position="274"/>
        <end position="299"/>
    </location>
</feature>
<dbReference type="AlphaFoldDB" id="A0A835VQQ8"/>
<dbReference type="Gene3D" id="3.40.630.30">
    <property type="match status" value="1"/>
</dbReference>
<evidence type="ECO:0000313" key="4">
    <source>
        <dbReference type="Proteomes" id="UP000650467"/>
    </source>
</evidence>
<feature type="region of interest" description="Disordered" evidence="1">
    <location>
        <begin position="361"/>
        <end position="380"/>
    </location>
</feature>
<dbReference type="GO" id="GO:0016747">
    <property type="term" value="F:acyltransferase activity, transferring groups other than amino-acyl groups"/>
    <property type="evidence" value="ECO:0007669"/>
    <property type="project" value="InterPro"/>
</dbReference>
<keyword evidence="4" id="KW-1185">Reference proteome</keyword>
<feature type="region of interest" description="Disordered" evidence="1">
    <location>
        <begin position="570"/>
        <end position="589"/>
    </location>
</feature>
<feature type="compositionally biased region" description="Pro residues" evidence="1">
    <location>
        <begin position="920"/>
        <end position="934"/>
    </location>
</feature>
<feature type="compositionally biased region" description="Pro residues" evidence="1">
    <location>
        <begin position="496"/>
        <end position="508"/>
    </location>
</feature>
<gene>
    <name evidence="3" type="ORF">HXX76_014648</name>
</gene>
<dbReference type="SUPFAM" id="SSF55729">
    <property type="entry name" value="Acyl-CoA N-acyltransferases (Nat)"/>
    <property type="match status" value="1"/>
</dbReference>
<dbReference type="InterPro" id="IPR016181">
    <property type="entry name" value="Acyl_CoA_acyltransferase"/>
</dbReference>
<feature type="region of interest" description="Disordered" evidence="1">
    <location>
        <begin position="779"/>
        <end position="813"/>
    </location>
</feature>
<feature type="region of interest" description="Disordered" evidence="1">
    <location>
        <begin position="881"/>
        <end position="1005"/>
    </location>
</feature>
<dbReference type="InterPro" id="IPR000182">
    <property type="entry name" value="GNAT_dom"/>
</dbReference>
<feature type="compositionally biased region" description="Pro residues" evidence="1">
    <location>
        <begin position="963"/>
        <end position="978"/>
    </location>
</feature>
<feature type="region of interest" description="Disordered" evidence="1">
    <location>
        <begin position="451"/>
        <end position="523"/>
    </location>
</feature>
<comment type="caution">
    <text evidence="3">The sequence shown here is derived from an EMBL/GenBank/DDBJ whole genome shotgun (WGS) entry which is preliminary data.</text>
</comment>
<reference evidence="3" key="1">
    <citation type="journal article" date="2020" name="bioRxiv">
        <title>Comparative genomics of Chlamydomonas.</title>
        <authorList>
            <person name="Craig R.J."/>
            <person name="Hasan A.R."/>
            <person name="Ness R.W."/>
            <person name="Keightley P.D."/>
        </authorList>
    </citation>
    <scope>NUCLEOTIDE SEQUENCE</scope>
    <source>
        <strain evidence="3">SAG 7.73</strain>
    </source>
</reference>
<name>A0A835VQQ8_CHLIN</name>
<feature type="compositionally biased region" description="Pro residues" evidence="1">
    <location>
        <begin position="454"/>
        <end position="465"/>
    </location>
</feature>
<feature type="region of interest" description="Disordered" evidence="1">
    <location>
        <begin position="741"/>
        <end position="766"/>
    </location>
</feature>
<evidence type="ECO:0000256" key="1">
    <source>
        <dbReference type="SAM" id="MobiDB-lite"/>
    </source>
</evidence>
<feature type="compositionally biased region" description="Low complexity" evidence="1">
    <location>
        <begin position="279"/>
        <end position="292"/>
    </location>
</feature>
<evidence type="ECO:0000313" key="3">
    <source>
        <dbReference type="EMBL" id="KAG2424270.1"/>
    </source>
</evidence>
<dbReference type="PROSITE" id="PS51186">
    <property type="entry name" value="GNAT"/>
    <property type="match status" value="1"/>
</dbReference>
<organism evidence="3 4">
    <name type="scientific">Chlamydomonas incerta</name>
    <dbReference type="NCBI Taxonomy" id="51695"/>
    <lineage>
        <taxon>Eukaryota</taxon>
        <taxon>Viridiplantae</taxon>
        <taxon>Chlorophyta</taxon>
        <taxon>core chlorophytes</taxon>
        <taxon>Chlorophyceae</taxon>
        <taxon>CS clade</taxon>
        <taxon>Chlamydomonadales</taxon>
        <taxon>Chlamydomonadaceae</taxon>
        <taxon>Chlamydomonas</taxon>
    </lineage>
</organism>
<feature type="compositionally biased region" description="Low complexity" evidence="1">
    <location>
        <begin position="935"/>
        <end position="946"/>
    </location>
</feature>
<feature type="compositionally biased region" description="Low complexity" evidence="1">
    <location>
        <begin position="995"/>
        <end position="1005"/>
    </location>
</feature>
<dbReference type="EMBL" id="JAEHOC010000067">
    <property type="protein sequence ID" value="KAG2424270.1"/>
    <property type="molecule type" value="Genomic_DNA"/>
</dbReference>
<accession>A0A835VQQ8</accession>
<dbReference type="OrthoDB" id="551527at2759"/>
<feature type="domain" description="N-acetyltransferase" evidence="2">
    <location>
        <begin position="20"/>
        <end position="189"/>
    </location>
</feature>